<dbReference type="EMBL" id="NBII01000007">
    <property type="protein sequence ID" value="PAV17272.1"/>
    <property type="molecule type" value="Genomic_DNA"/>
</dbReference>
<dbReference type="InterPro" id="IPR005679">
    <property type="entry name" value="Ribosomal_uS12_bac"/>
</dbReference>
<dbReference type="SUPFAM" id="SSF50249">
    <property type="entry name" value="Nucleic acid-binding proteins"/>
    <property type="match status" value="1"/>
</dbReference>
<evidence type="ECO:0000313" key="6">
    <source>
        <dbReference type="Proteomes" id="UP000217199"/>
    </source>
</evidence>
<evidence type="ECO:0000256" key="3">
    <source>
        <dbReference type="ARBA" id="ARBA00023274"/>
    </source>
</evidence>
<dbReference type="FunCoup" id="A0A286UCE2">
    <property type="interactions" value="132"/>
</dbReference>
<dbReference type="Gene3D" id="2.40.50.140">
    <property type="entry name" value="Nucleic acid-binding proteins"/>
    <property type="match status" value="1"/>
</dbReference>
<organism evidence="5 6">
    <name type="scientific">Pyrrhoderma noxium</name>
    <dbReference type="NCBI Taxonomy" id="2282107"/>
    <lineage>
        <taxon>Eukaryota</taxon>
        <taxon>Fungi</taxon>
        <taxon>Dikarya</taxon>
        <taxon>Basidiomycota</taxon>
        <taxon>Agaricomycotina</taxon>
        <taxon>Agaricomycetes</taxon>
        <taxon>Hymenochaetales</taxon>
        <taxon>Hymenochaetaceae</taxon>
        <taxon>Pyrrhoderma</taxon>
    </lineage>
</organism>
<comment type="caution">
    <text evidence="5">The sequence shown here is derived from an EMBL/GenBank/DDBJ whole genome shotgun (WGS) entry which is preliminary data.</text>
</comment>
<evidence type="ECO:0000256" key="4">
    <source>
        <dbReference type="SAM" id="MobiDB-lite"/>
    </source>
</evidence>
<dbReference type="PROSITE" id="PS00055">
    <property type="entry name" value="RIBOSOMAL_S12"/>
    <property type="match status" value="1"/>
</dbReference>
<feature type="region of interest" description="Disordered" evidence="4">
    <location>
        <begin position="93"/>
        <end position="115"/>
    </location>
</feature>
<dbReference type="InterPro" id="IPR006032">
    <property type="entry name" value="Ribosomal_uS12"/>
</dbReference>
<dbReference type="Proteomes" id="UP000217199">
    <property type="component" value="Unassembled WGS sequence"/>
</dbReference>
<dbReference type="FunFam" id="2.40.50.140:FF:000099">
    <property type="entry name" value="Ribosomal protein S12, mitochondrial"/>
    <property type="match status" value="1"/>
</dbReference>
<dbReference type="InterPro" id="IPR012340">
    <property type="entry name" value="NA-bd_OB-fold"/>
</dbReference>
<dbReference type="PRINTS" id="PR01034">
    <property type="entry name" value="RIBOSOMALS12"/>
</dbReference>
<keyword evidence="3" id="KW-0687">Ribonucleoprotein</keyword>
<accession>A0A286UCE2</accession>
<feature type="region of interest" description="Disordered" evidence="4">
    <location>
        <begin position="20"/>
        <end position="42"/>
    </location>
</feature>
<dbReference type="Pfam" id="PF00164">
    <property type="entry name" value="Ribosom_S12_S23"/>
    <property type="match status" value="1"/>
</dbReference>
<protein>
    <submittedName>
        <fullName evidence="5">Ribosomal S12</fullName>
    </submittedName>
</protein>
<name>A0A286UCE2_9AGAM</name>
<dbReference type="GO" id="GO:0015935">
    <property type="term" value="C:small ribosomal subunit"/>
    <property type="evidence" value="ECO:0007669"/>
    <property type="project" value="InterPro"/>
</dbReference>
<keyword evidence="2" id="KW-0689">Ribosomal protein</keyword>
<sequence>MVISIFSDFRRERTLESFIPLKSQTSPSTKRDFDNNNSSGDNDKMFSLLRPFVRSNPLPHLFHPRLTPSTLTPSTFTSSPTLSLLLQTRQMTLNQATRRSPKRTTKRPTSPAISGSFQKKGVCTQIFTMKPKKPNSANRKVARVKLSTGKTIMAYIQGEGHNLQEHSVVLVKGGRAQDLPGVRYKIVRGALDLGAVVNRMTARSKYGAKKPKSK</sequence>
<gene>
    <name evidence="5" type="ORF">PNOK_0733600</name>
</gene>
<dbReference type="CDD" id="cd03368">
    <property type="entry name" value="Ribosomal_S12"/>
    <property type="match status" value="1"/>
</dbReference>
<keyword evidence="6" id="KW-1185">Reference proteome</keyword>
<dbReference type="PANTHER" id="PTHR11652">
    <property type="entry name" value="30S RIBOSOMAL PROTEIN S12 FAMILY MEMBER"/>
    <property type="match status" value="1"/>
</dbReference>
<dbReference type="AlphaFoldDB" id="A0A286UCE2"/>
<evidence type="ECO:0000313" key="5">
    <source>
        <dbReference type="EMBL" id="PAV17272.1"/>
    </source>
</evidence>
<evidence type="ECO:0000256" key="1">
    <source>
        <dbReference type="ARBA" id="ARBA00005657"/>
    </source>
</evidence>
<dbReference type="OrthoDB" id="361013at2759"/>
<reference evidence="5 6" key="1">
    <citation type="journal article" date="2017" name="Mol. Ecol.">
        <title>Comparative and population genomic landscape of Phellinus noxius: A hypervariable fungus causing root rot in trees.</title>
        <authorList>
            <person name="Chung C.L."/>
            <person name="Lee T.J."/>
            <person name="Akiba M."/>
            <person name="Lee H.H."/>
            <person name="Kuo T.H."/>
            <person name="Liu D."/>
            <person name="Ke H.M."/>
            <person name="Yokoi T."/>
            <person name="Roa M.B."/>
            <person name="Lu M.J."/>
            <person name="Chang Y.Y."/>
            <person name="Ann P.J."/>
            <person name="Tsai J.N."/>
            <person name="Chen C.Y."/>
            <person name="Tzean S.S."/>
            <person name="Ota Y."/>
            <person name="Hattori T."/>
            <person name="Sahashi N."/>
            <person name="Liou R.F."/>
            <person name="Kikuchi T."/>
            <person name="Tsai I.J."/>
        </authorList>
    </citation>
    <scope>NUCLEOTIDE SEQUENCE [LARGE SCALE GENOMIC DNA]</scope>
    <source>
        <strain evidence="5 6">FFPRI411160</strain>
    </source>
</reference>
<comment type="similarity">
    <text evidence="1">Belongs to the universal ribosomal protein uS12 family.</text>
</comment>
<dbReference type="GO" id="GO:0006412">
    <property type="term" value="P:translation"/>
    <property type="evidence" value="ECO:0007669"/>
    <property type="project" value="InterPro"/>
</dbReference>
<proteinExistence type="inferred from homology"/>
<dbReference type="GO" id="GO:0003735">
    <property type="term" value="F:structural constituent of ribosome"/>
    <property type="evidence" value="ECO:0007669"/>
    <property type="project" value="InterPro"/>
</dbReference>
<dbReference type="InParanoid" id="A0A286UCE2"/>
<dbReference type="STRING" id="2282107.A0A286UCE2"/>
<dbReference type="NCBIfam" id="TIGR00981">
    <property type="entry name" value="rpsL_bact"/>
    <property type="match status" value="1"/>
</dbReference>
<evidence type="ECO:0000256" key="2">
    <source>
        <dbReference type="ARBA" id="ARBA00022980"/>
    </source>
</evidence>